<reference evidence="1" key="1">
    <citation type="submission" date="2018-02" db="EMBL/GenBank/DDBJ databases">
        <title>Rhizophora mucronata_Transcriptome.</title>
        <authorList>
            <person name="Meera S.P."/>
            <person name="Sreeshan A."/>
            <person name="Augustine A."/>
        </authorList>
    </citation>
    <scope>NUCLEOTIDE SEQUENCE</scope>
    <source>
        <tissue evidence="1">Leaf</tissue>
    </source>
</reference>
<accession>A0A2P2ND91</accession>
<name>A0A2P2ND91_RHIMU</name>
<protein>
    <submittedName>
        <fullName evidence="1">Uncharacterized protein</fullName>
    </submittedName>
</protein>
<proteinExistence type="predicted"/>
<organism evidence="1">
    <name type="scientific">Rhizophora mucronata</name>
    <name type="common">Asiatic mangrove</name>
    <dbReference type="NCBI Taxonomy" id="61149"/>
    <lineage>
        <taxon>Eukaryota</taxon>
        <taxon>Viridiplantae</taxon>
        <taxon>Streptophyta</taxon>
        <taxon>Embryophyta</taxon>
        <taxon>Tracheophyta</taxon>
        <taxon>Spermatophyta</taxon>
        <taxon>Magnoliopsida</taxon>
        <taxon>eudicotyledons</taxon>
        <taxon>Gunneridae</taxon>
        <taxon>Pentapetalae</taxon>
        <taxon>rosids</taxon>
        <taxon>fabids</taxon>
        <taxon>Malpighiales</taxon>
        <taxon>Rhizophoraceae</taxon>
        <taxon>Rhizophora</taxon>
    </lineage>
</organism>
<dbReference type="EMBL" id="GGEC01059969">
    <property type="protein sequence ID" value="MBX40453.1"/>
    <property type="molecule type" value="Transcribed_RNA"/>
</dbReference>
<dbReference type="AlphaFoldDB" id="A0A2P2ND91"/>
<sequence length="28" mass="3254">MSEIFKSSKDSHIILGRPLHLFPLSTWI</sequence>
<evidence type="ECO:0000313" key="1">
    <source>
        <dbReference type="EMBL" id="MBX40453.1"/>
    </source>
</evidence>